<protein>
    <submittedName>
        <fullName evidence="2">Uncharacterized protein</fullName>
    </submittedName>
</protein>
<evidence type="ECO:0000313" key="2">
    <source>
        <dbReference type="EMBL" id="VEL31102.1"/>
    </source>
</evidence>
<keyword evidence="3" id="KW-1185">Reference proteome</keyword>
<dbReference type="Proteomes" id="UP000784294">
    <property type="component" value="Unassembled WGS sequence"/>
</dbReference>
<evidence type="ECO:0000256" key="1">
    <source>
        <dbReference type="SAM" id="MobiDB-lite"/>
    </source>
</evidence>
<gene>
    <name evidence="2" type="ORF">PXEA_LOCUS24542</name>
</gene>
<accession>A0A448X902</accession>
<organism evidence="2 3">
    <name type="scientific">Protopolystoma xenopodis</name>
    <dbReference type="NCBI Taxonomy" id="117903"/>
    <lineage>
        <taxon>Eukaryota</taxon>
        <taxon>Metazoa</taxon>
        <taxon>Spiralia</taxon>
        <taxon>Lophotrochozoa</taxon>
        <taxon>Platyhelminthes</taxon>
        <taxon>Monogenea</taxon>
        <taxon>Polyopisthocotylea</taxon>
        <taxon>Polystomatidea</taxon>
        <taxon>Polystomatidae</taxon>
        <taxon>Protopolystoma</taxon>
    </lineage>
</organism>
<dbReference type="EMBL" id="CAAALY010118712">
    <property type="protein sequence ID" value="VEL31102.1"/>
    <property type="molecule type" value="Genomic_DNA"/>
</dbReference>
<comment type="caution">
    <text evidence="2">The sequence shown here is derived from an EMBL/GenBank/DDBJ whole genome shotgun (WGS) entry which is preliminary data.</text>
</comment>
<evidence type="ECO:0000313" key="3">
    <source>
        <dbReference type="Proteomes" id="UP000784294"/>
    </source>
</evidence>
<feature type="compositionally biased region" description="Basic and acidic residues" evidence="1">
    <location>
        <begin position="37"/>
        <end position="55"/>
    </location>
</feature>
<name>A0A448X902_9PLAT</name>
<dbReference type="AlphaFoldDB" id="A0A448X902"/>
<feature type="region of interest" description="Disordered" evidence="1">
    <location>
        <begin position="25"/>
        <end position="56"/>
    </location>
</feature>
<reference evidence="2" key="1">
    <citation type="submission" date="2018-11" db="EMBL/GenBank/DDBJ databases">
        <authorList>
            <consortium name="Pathogen Informatics"/>
        </authorList>
    </citation>
    <scope>NUCLEOTIDE SEQUENCE</scope>
</reference>
<sequence>MPSFRLPASLSSSNIPSLGRLHRSVGRCHVAPQSPVVRDKGGEKRERKRGGHQDGRALYTHVRMLVGHLETCAMPRVPDASLQGVSRLQLQPTLGT</sequence>
<proteinExistence type="predicted"/>